<evidence type="ECO:0000259" key="8">
    <source>
        <dbReference type="Pfam" id="PF25967"/>
    </source>
</evidence>
<dbReference type="GO" id="GO:0046677">
    <property type="term" value="P:response to antibiotic"/>
    <property type="evidence" value="ECO:0007669"/>
    <property type="project" value="TreeGrafter"/>
</dbReference>
<accession>A0A2V3UI30</accession>
<dbReference type="AlphaFoldDB" id="A0A2V3UI30"/>
<evidence type="ECO:0000256" key="4">
    <source>
        <dbReference type="SAM" id="MobiDB-lite"/>
    </source>
</evidence>
<feature type="domain" description="Multidrug resistance protein MdtA-like C-terminal permuted SH3" evidence="8">
    <location>
        <begin position="341"/>
        <end position="399"/>
    </location>
</feature>
<evidence type="ECO:0000256" key="3">
    <source>
        <dbReference type="SAM" id="Coils"/>
    </source>
</evidence>
<dbReference type="SUPFAM" id="SSF111369">
    <property type="entry name" value="HlyD-like secretion proteins"/>
    <property type="match status" value="1"/>
</dbReference>
<comment type="subcellular location">
    <subcellularLocation>
        <location evidence="1">Cell envelope</location>
    </subcellularLocation>
</comment>
<dbReference type="Pfam" id="PF25944">
    <property type="entry name" value="Beta-barrel_RND"/>
    <property type="match status" value="1"/>
</dbReference>
<dbReference type="InterPro" id="IPR006143">
    <property type="entry name" value="RND_pump_MFP"/>
</dbReference>
<keyword evidence="10" id="KW-1185">Reference proteome</keyword>
<evidence type="ECO:0000256" key="1">
    <source>
        <dbReference type="ARBA" id="ARBA00004196"/>
    </source>
</evidence>
<dbReference type="FunFam" id="1.10.287.470:FF:000002">
    <property type="entry name" value="Efflux RND transporter periplasmic adaptor subunit"/>
    <property type="match status" value="1"/>
</dbReference>
<dbReference type="InterPro" id="IPR058627">
    <property type="entry name" value="MdtA-like_C"/>
</dbReference>
<dbReference type="NCBIfam" id="TIGR01730">
    <property type="entry name" value="RND_mfp"/>
    <property type="match status" value="1"/>
</dbReference>
<dbReference type="InterPro" id="IPR058626">
    <property type="entry name" value="MdtA-like_b-barrel"/>
</dbReference>
<dbReference type="Gene3D" id="2.40.30.170">
    <property type="match status" value="1"/>
</dbReference>
<dbReference type="Pfam" id="PF25876">
    <property type="entry name" value="HH_MFP_RND"/>
    <property type="match status" value="1"/>
</dbReference>
<dbReference type="Gene3D" id="2.40.50.100">
    <property type="match status" value="1"/>
</dbReference>
<evidence type="ECO:0000313" key="9">
    <source>
        <dbReference type="EMBL" id="PXW65025.1"/>
    </source>
</evidence>
<proteinExistence type="inferred from homology"/>
<feature type="compositionally biased region" description="Low complexity" evidence="4">
    <location>
        <begin position="428"/>
        <end position="450"/>
    </location>
</feature>
<dbReference type="PANTHER" id="PTHR30158">
    <property type="entry name" value="ACRA/E-RELATED COMPONENT OF DRUG EFFLUX TRANSPORTER"/>
    <property type="match status" value="1"/>
</dbReference>
<evidence type="ECO:0000259" key="6">
    <source>
        <dbReference type="Pfam" id="PF25917"/>
    </source>
</evidence>
<dbReference type="Gene3D" id="1.10.287.470">
    <property type="entry name" value="Helix hairpin bin"/>
    <property type="match status" value="1"/>
</dbReference>
<protein>
    <submittedName>
        <fullName evidence="9">Membrane fusion protein (Multidrug efflux system)</fullName>
    </submittedName>
</protein>
<gene>
    <name evidence="9" type="ORF">C7450_101786</name>
</gene>
<evidence type="ECO:0000259" key="5">
    <source>
        <dbReference type="Pfam" id="PF25876"/>
    </source>
</evidence>
<dbReference type="Proteomes" id="UP000248021">
    <property type="component" value="Unassembled WGS sequence"/>
</dbReference>
<reference evidence="9 10" key="1">
    <citation type="submission" date="2018-05" db="EMBL/GenBank/DDBJ databases">
        <title>Genomic Encyclopedia of Type Strains, Phase IV (KMG-IV): sequencing the most valuable type-strain genomes for metagenomic binning, comparative biology and taxonomic classification.</title>
        <authorList>
            <person name="Goeker M."/>
        </authorList>
    </citation>
    <scope>NUCLEOTIDE SEQUENCE [LARGE SCALE GENOMIC DNA]</scope>
    <source>
        <strain evidence="9 10">DSM 6462</strain>
    </source>
</reference>
<feature type="domain" description="Multidrug resistance protein MdtA-like barrel-sandwich hybrid" evidence="6">
    <location>
        <begin position="99"/>
        <end position="240"/>
    </location>
</feature>
<sequence>MDTIPYYKYEAGVNPLFLYTSPNPLSRLPAHGSPHRLAVGGKLCASLVIAWMLAACDPQSGAGPATPPPARAQVGVVTVRPQSVAITAEMPGRTTASLVAEVRPQVSGIIKSRLFEEGSEVKAGNPLYQIDPASYQATYDSSTASLQKAEAGVPSAQAKVERYQGLIKQNAISKQDLDDAVASLAQARADVASAKAAVETARINLDYTRITAPIGGRVDKSTLTPGALVTASQDTALTTIRTLDPINVDVTQSSTNLLNLRQAIAAGRIKISGDTVKVRLRLDNGETYPHPGTLEFTSAYVDQTTGTYGVRARFPNPDRLLLPGMYVRALIEEGVAPDSFLVPQRGVTRNTKGEPVALVVNADNKVEQRVLTVSRSVGNSWLVDTGIKDGDRVIVEGSQFARPGQDVTPVDVVVDDTTGEVRDRGQQGTAPTPSASHAAASAGTSTATSN</sequence>
<dbReference type="Pfam" id="PF25917">
    <property type="entry name" value="BSH_RND"/>
    <property type="match status" value="1"/>
</dbReference>
<comment type="caution">
    <text evidence="9">The sequence shown here is derived from an EMBL/GenBank/DDBJ whole genome shotgun (WGS) entry which is preliminary data.</text>
</comment>
<feature type="coiled-coil region" evidence="3">
    <location>
        <begin position="177"/>
        <end position="204"/>
    </location>
</feature>
<dbReference type="GO" id="GO:0022857">
    <property type="term" value="F:transmembrane transporter activity"/>
    <property type="evidence" value="ECO:0007669"/>
    <property type="project" value="InterPro"/>
</dbReference>
<dbReference type="Pfam" id="PF25967">
    <property type="entry name" value="RND-MFP_C"/>
    <property type="match status" value="1"/>
</dbReference>
<dbReference type="InterPro" id="IPR058624">
    <property type="entry name" value="MdtA-like_HH"/>
</dbReference>
<dbReference type="Gene3D" id="2.40.420.20">
    <property type="match status" value="1"/>
</dbReference>
<dbReference type="FunFam" id="2.40.420.20:FF:000001">
    <property type="entry name" value="Efflux RND transporter periplasmic adaptor subunit"/>
    <property type="match status" value="1"/>
</dbReference>
<evidence type="ECO:0000256" key="2">
    <source>
        <dbReference type="ARBA" id="ARBA00009477"/>
    </source>
</evidence>
<feature type="region of interest" description="Disordered" evidence="4">
    <location>
        <begin position="417"/>
        <end position="450"/>
    </location>
</feature>
<comment type="similarity">
    <text evidence="2">Belongs to the membrane fusion protein (MFP) (TC 8.A.1) family.</text>
</comment>
<dbReference type="InterPro" id="IPR058625">
    <property type="entry name" value="MdtA-like_BSH"/>
</dbReference>
<evidence type="ECO:0000313" key="10">
    <source>
        <dbReference type="Proteomes" id="UP000248021"/>
    </source>
</evidence>
<name>A0A2V3UI30_9HYPH</name>
<dbReference type="GO" id="GO:0005886">
    <property type="term" value="C:plasma membrane"/>
    <property type="evidence" value="ECO:0007669"/>
    <property type="project" value="UniProtKB-SubCell"/>
</dbReference>
<organism evidence="9 10">
    <name type="scientific">Chelatococcus asaccharovorans</name>
    <dbReference type="NCBI Taxonomy" id="28210"/>
    <lineage>
        <taxon>Bacteria</taxon>
        <taxon>Pseudomonadati</taxon>
        <taxon>Pseudomonadota</taxon>
        <taxon>Alphaproteobacteria</taxon>
        <taxon>Hyphomicrobiales</taxon>
        <taxon>Chelatococcaceae</taxon>
        <taxon>Chelatococcus</taxon>
    </lineage>
</organism>
<dbReference type="EMBL" id="QJJK01000001">
    <property type="protein sequence ID" value="PXW65025.1"/>
    <property type="molecule type" value="Genomic_DNA"/>
</dbReference>
<feature type="domain" description="Multidrug resistance protein MdtA-like beta-barrel" evidence="7">
    <location>
        <begin position="245"/>
        <end position="334"/>
    </location>
</feature>
<feature type="domain" description="Multidrug resistance protein MdtA-like alpha-helical hairpin" evidence="5">
    <location>
        <begin position="139"/>
        <end position="208"/>
    </location>
</feature>
<keyword evidence="3" id="KW-0175">Coiled coil</keyword>
<dbReference type="PANTHER" id="PTHR30158:SF3">
    <property type="entry name" value="MULTIDRUG EFFLUX PUMP SUBUNIT ACRA-RELATED"/>
    <property type="match status" value="1"/>
</dbReference>
<evidence type="ECO:0000259" key="7">
    <source>
        <dbReference type="Pfam" id="PF25944"/>
    </source>
</evidence>